<feature type="chain" id="PRO_5016714299" evidence="1">
    <location>
        <begin position="26"/>
        <end position="177"/>
    </location>
</feature>
<evidence type="ECO:0000313" key="4">
    <source>
        <dbReference type="Proteomes" id="UP000255129"/>
    </source>
</evidence>
<dbReference type="InterPro" id="IPR050263">
    <property type="entry name" value="Bact_Fimbrial_Adh_Pro"/>
</dbReference>
<reference evidence="3 4" key="1">
    <citation type="submission" date="2018-06" db="EMBL/GenBank/DDBJ databases">
        <authorList>
            <consortium name="Pathogen Informatics"/>
            <person name="Doyle S."/>
        </authorList>
    </citation>
    <scope>NUCLEOTIDE SEQUENCE [LARGE SCALE GENOMIC DNA]</scope>
    <source>
        <strain evidence="3 4">NCTC12026</strain>
    </source>
</reference>
<dbReference type="AlphaFoldDB" id="A0A379FZV1"/>
<accession>A0A379FZV1</accession>
<dbReference type="GO" id="GO:0043709">
    <property type="term" value="P:cell adhesion involved in single-species biofilm formation"/>
    <property type="evidence" value="ECO:0007669"/>
    <property type="project" value="TreeGrafter"/>
</dbReference>
<dbReference type="SUPFAM" id="SSF49401">
    <property type="entry name" value="Bacterial adhesins"/>
    <property type="match status" value="1"/>
</dbReference>
<dbReference type="InterPro" id="IPR036937">
    <property type="entry name" value="Adhesion_dom_fimbrial_sf"/>
</dbReference>
<dbReference type="PANTHER" id="PTHR33420:SF26">
    <property type="entry name" value="FIMBRIAL SUBUNIT"/>
    <property type="match status" value="1"/>
</dbReference>
<gene>
    <name evidence="3" type="primary">papK_1</name>
    <name evidence="3" type="ORF">NCTC12026_00711</name>
</gene>
<dbReference type="Gene3D" id="2.60.40.1090">
    <property type="entry name" value="Fimbrial-type adhesion domain"/>
    <property type="match status" value="1"/>
</dbReference>
<evidence type="ECO:0000313" key="3">
    <source>
        <dbReference type="EMBL" id="SUC34374.1"/>
    </source>
</evidence>
<dbReference type="GO" id="GO:0009289">
    <property type="term" value="C:pilus"/>
    <property type="evidence" value="ECO:0007669"/>
    <property type="project" value="InterPro"/>
</dbReference>
<dbReference type="InterPro" id="IPR000259">
    <property type="entry name" value="Adhesion_dom_fimbrial"/>
</dbReference>
<proteinExistence type="predicted"/>
<dbReference type="PANTHER" id="PTHR33420">
    <property type="entry name" value="FIMBRIAL SUBUNIT ELFA-RELATED"/>
    <property type="match status" value="1"/>
</dbReference>
<keyword evidence="1" id="KW-0732">Signal</keyword>
<feature type="domain" description="Fimbrial-type adhesion" evidence="2">
    <location>
        <begin position="31"/>
        <end position="176"/>
    </location>
</feature>
<dbReference type="InterPro" id="IPR008966">
    <property type="entry name" value="Adhesion_dom_sf"/>
</dbReference>
<sequence>MNKSLTLCSTLLMAILWIFSREANAQVLDVEFGGELINLSCRVSSTSVNKEVRLENLRLQTLNQEDRSEITSFSIGIDNCQPSDLDKLIKMTWHSSQLVNIDGHDYVATQGESGVVLGLLTHDEKPIEWNTPMEVGKVTEADCEQELFFGVFARKPQSGLVKEGDFSGWVTFALEYE</sequence>
<evidence type="ECO:0000259" key="2">
    <source>
        <dbReference type="Pfam" id="PF00419"/>
    </source>
</evidence>
<name>A0A379FZV1_9GAMM</name>
<dbReference type="Proteomes" id="UP000255129">
    <property type="component" value="Unassembled WGS sequence"/>
</dbReference>
<dbReference type="OrthoDB" id="6453785at2"/>
<dbReference type="EMBL" id="UGUA01000002">
    <property type="protein sequence ID" value="SUC34374.1"/>
    <property type="molecule type" value="Genomic_DNA"/>
</dbReference>
<evidence type="ECO:0000256" key="1">
    <source>
        <dbReference type="SAM" id="SignalP"/>
    </source>
</evidence>
<organism evidence="3 4">
    <name type="scientific">Providencia rustigianii</name>
    <dbReference type="NCBI Taxonomy" id="158850"/>
    <lineage>
        <taxon>Bacteria</taxon>
        <taxon>Pseudomonadati</taxon>
        <taxon>Pseudomonadota</taxon>
        <taxon>Gammaproteobacteria</taxon>
        <taxon>Enterobacterales</taxon>
        <taxon>Morganellaceae</taxon>
        <taxon>Providencia</taxon>
    </lineage>
</organism>
<dbReference type="RefSeq" id="WP_006815993.1">
    <property type="nucleotide sequence ID" value="NZ_AP018946.1"/>
</dbReference>
<protein>
    <submittedName>
        <fullName evidence="3">Fimbrial adapter papK</fullName>
    </submittedName>
</protein>
<dbReference type="Pfam" id="PF00419">
    <property type="entry name" value="Fimbrial"/>
    <property type="match status" value="1"/>
</dbReference>
<feature type="signal peptide" evidence="1">
    <location>
        <begin position="1"/>
        <end position="25"/>
    </location>
</feature>